<organism evidence="2 3">
    <name type="scientific">Floridaenema evergladense BLCC-F167</name>
    <dbReference type="NCBI Taxonomy" id="3153639"/>
    <lineage>
        <taxon>Bacteria</taxon>
        <taxon>Bacillati</taxon>
        <taxon>Cyanobacteriota</taxon>
        <taxon>Cyanophyceae</taxon>
        <taxon>Oscillatoriophycideae</taxon>
        <taxon>Aerosakkonematales</taxon>
        <taxon>Aerosakkonemataceae</taxon>
        <taxon>Floridanema</taxon>
        <taxon>Floridanema evergladense</taxon>
    </lineage>
</organism>
<keyword evidence="1" id="KW-1133">Transmembrane helix</keyword>
<dbReference type="RefSeq" id="WP_413279320.1">
    <property type="nucleotide sequence ID" value="NZ_JBHFNT010000192.1"/>
</dbReference>
<dbReference type="SUPFAM" id="SSF53955">
    <property type="entry name" value="Lysozyme-like"/>
    <property type="match status" value="1"/>
</dbReference>
<keyword evidence="1" id="KW-0812">Transmembrane</keyword>
<dbReference type="Gene3D" id="1.10.530.10">
    <property type="match status" value="1"/>
</dbReference>
<comment type="caution">
    <text evidence="2">The sequence shown here is derived from an EMBL/GenBank/DDBJ whole genome shotgun (WGS) entry which is preliminary data.</text>
</comment>
<gene>
    <name evidence="2" type="ORF">ACE1CA_20745</name>
</gene>
<protein>
    <submittedName>
        <fullName evidence="2">Muramidase</fullName>
    </submittedName>
</protein>
<accession>A0ABV4WPF4</accession>
<evidence type="ECO:0000313" key="3">
    <source>
        <dbReference type="Proteomes" id="UP001576780"/>
    </source>
</evidence>
<dbReference type="EMBL" id="JBHFNT010000192">
    <property type="protein sequence ID" value="MFB2836960.1"/>
    <property type="molecule type" value="Genomic_DNA"/>
</dbReference>
<feature type="transmembrane region" description="Helical" evidence="1">
    <location>
        <begin position="20"/>
        <end position="40"/>
    </location>
</feature>
<evidence type="ECO:0000256" key="1">
    <source>
        <dbReference type="SAM" id="Phobius"/>
    </source>
</evidence>
<evidence type="ECO:0000313" key="2">
    <source>
        <dbReference type="EMBL" id="MFB2836960.1"/>
    </source>
</evidence>
<keyword evidence="1" id="KW-0472">Membrane</keyword>
<proteinExistence type="predicted"/>
<name>A0ABV4WPF4_9CYAN</name>
<dbReference type="Proteomes" id="UP001576780">
    <property type="component" value="Unassembled WGS sequence"/>
</dbReference>
<sequence length="262" mass="29581">MARKLARKHSARGKKKSDFALQWVTVASSMAAVALIFWLISCQAIQRSTGYFYWQQGQKELSEPRSAADLLRDTLFANTATSPADVIVPPLTMTGGDPYIRALMRTISASESNQPNPYAVLYGGQQVQDLSHHPQLCVTIATGPNRGKCSTAAGRYQILYKTWVEKAERYHPKPSPFLFWTAYSFEPEYQDAIVYAWLSDRQAWGVDIANLLRQGKIEEVLRLLSGTWTSLGYGIEDNSMSQYLPEIYQRMLKEELQIASQN</sequence>
<keyword evidence="3" id="KW-1185">Reference proteome</keyword>
<reference evidence="2 3" key="1">
    <citation type="submission" date="2024-09" db="EMBL/GenBank/DDBJ databases">
        <title>Floridaenema gen nov. (Aerosakkonemataceae, Aerosakkonematales ord. nov., Cyanobacteria) from benthic tropical and subtropical fresh waters, with the description of four new species.</title>
        <authorList>
            <person name="Moretto J.A."/>
            <person name="Berthold D.E."/>
            <person name="Lefler F.W."/>
            <person name="Huang I.-S."/>
            <person name="Laughinghouse H. IV."/>
        </authorList>
    </citation>
    <scope>NUCLEOTIDE SEQUENCE [LARGE SCALE GENOMIC DNA]</scope>
    <source>
        <strain evidence="2 3">BLCC-F167</strain>
    </source>
</reference>
<dbReference type="InterPro" id="IPR023346">
    <property type="entry name" value="Lysozyme-like_dom_sf"/>
</dbReference>